<dbReference type="Proteomes" id="UP001231109">
    <property type="component" value="Unassembled WGS sequence"/>
</dbReference>
<evidence type="ECO:0000313" key="4">
    <source>
        <dbReference type="EMBL" id="MDP5138142.1"/>
    </source>
</evidence>
<dbReference type="RefSeq" id="WP_305977305.1">
    <property type="nucleotide sequence ID" value="NZ_JAPJDZ010000103.1"/>
</dbReference>
<dbReference type="PANTHER" id="PTHR43531">
    <property type="entry name" value="PROTEIN ICFG"/>
    <property type="match status" value="1"/>
</dbReference>
<dbReference type="SUPFAM" id="SSF55785">
    <property type="entry name" value="PYP-like sensor domain (PAS domain)"/>
    <property type="match status" value="2"/>
</dbReference>
<feature type="domain" description="HAMP" evidence="3">
    <location>
        <begin position="328"/>
        <end position="375"/>
    </location>
</feature>
<keyword evidence="5" id="KW-1185">Reference proteome</keyword>
<dbReference type="Pfam" id="PF13188">
    <property type="entry name" value="PAS_8"/>
    <property type="match status" value="1"/>
</dbReference>
<name>A0ABT9I434_9GAMM</name>
<dbReference type="Gene3D" id="3.30.450.20">
    <property type="entry name" value="PAS domain"/>
    <property type="match status" value="2"/>
</dbReference>
<evidence type="ECO:0000313" key="5">
    <source>
        <dbReference type="Proteomes" id="UP001231109"/>
    </source>
</evidence>
<comment type="caution">
    <text evidence="4">The sequence shown here is derived from an EMBL/GenBank/DDBJ whole genome shotgun (WGS) entry which is preliminary data.</text>
</comment>
<evidence type="ECO:0000256" key="1">
    <source>
        <dbReference type="ARBA" id="ARBA00022481"/>
    </source>
</evidence>
<dbReference type="PANTHER" id="PTHR43531:SF14">
    <property type="entry name" value="METHYL-ACCEPTING CHEMOTAXIS PROTEIN I-RELATED"/>
    <property type="match status" value="1"/>
</dbReference>
<dbReference type="InterPro" id="IPR003660">
    <property type="entry name" value="HAMP_dom"/>
</dbReference>
<dbReference type="InterPro" id="IPR035965">
    <property type="entry name" value="PAS-like_dom_sf"/>
</dbReference>
<accession>A0ABT9I434</accession>
<organism evidence="4 5">
    <name type="scientific">Rheinheimera baltica</name>
    <dbReference type="NCBI Taxonomy" id="67576"/>
    <lineage>
        <taxon>Bacteria</taxon>
        <taxon>Pseudomonadati</taxon>
        <taxon>Pseudomonadota</taxon>
        <taxon>Gammaproteobacteria</taxon>
        <taxon>Chromatiales</taxon>
        <taxon>Chromatiaceae</taxon>
        <taxon>Rheinheimera</taxon>
    </lineage>
</organism>
<evidence type="ECO:0000256" key="2">
    <source>
        <dbReference type="ARBA" id="ARBA00029447"/>
    </source>
</evidence>
<feature type="non-terminal residue" evidence="4">
    <location>
        <position position="376"/>
    </location>
</feature>
<dbReference type="EMBL" id="JAPJDZ010000103">
    <property type="protein sequence ID" value="MDP5138142.1"/>
    <property type="molecule type" value="Genomic_DNA"/>
</dbReference>
<evidence type="ECO:0000259" key="3">
    <source>
        <dbReference type="PROSITE" id="PS50885"/>
    </source>
</evidence>
<reference evidence="4 5" key="1">
    <citation type="submission" date="2022-11" db="EMBL/GenBank/DDBJ databases">
        <title>Viruses from the air-sea interface of a natural surface slick.</title>
        <authorList>
            <person name="Rahlff J."/>
            <person name="Holmfeldt K."/>
        </authorList>
    </citation>
    <scope>NUCLEOTIDE SEQUENCE [LARGE SCALE GENOMIC DNA]</scope>
    <source>
        <strain evidence="4 5">SMS4</strain>
    </source>
</reference>
<dbReference type="InterPro" id="IPR051310">
    <property type="entry name" value="MCP_chemotaxis"/>
</dbReference>
<sequence length="376" mass="42136">MNAFIKKLFGPEQSPQDAEIARKKDEIASMAVALKSALDVCQANVMMADADMNIIYVNHSLERMLKINEDVIRKQLPNFRVDQLVGTNVDTFHRAPSHQRGIIGQLQSPYNTKLKISGLIFDLIATPVFDEKKQRVGTVVEWKDMTEELARRSEERIIHNENLRIRDALDNVETCTMIADAENNIIFLNKAVIEMLRNAEPEIRQTFPDFSAKNLLHKNMDIFHKNPAHQKGMIERLASSYSTTIKIASRTFKLTASPIKNDEGQRIGTVVEWLDRTNEVAAEQDIERLVNAAAAGDFSERIDESSQTGFLNVIAKGLNTLTSTSEIALKDINRVLGAIAQGDLTERVTEDYQGSFGALKDGCNETAENLSQMLSE</sequence>
<dbReference type="PROSITE" id="PS50885">
    <property type="entry name" value="HAMP"/>
    <property type="match status" value="1"/>
</dbReference>
<dbReference type="Pfam" id="PF18947">
    <property type="entry name" value="HAMP_2"/>
    <property type="match status" value="1"/>
</dbReference>
<gene>
    <name evidence="4" type="ORF">ORJ04_19530</name>
</gene>
<keyword evidence="1" id="KW-0488">Methylation</keyword>
<proteinExistence type="inferred from homology"/>
<comment type="similarity">
    <text evidence="2">Belongs to the methyl-accepting chemotaxis (MCP) protein family.</text>
</comment>
<dbReference type="InterPro" id="IPR000014">
    <property type="entry name" value="PAS"/>
</dbReference>
<protein>
    <submittedName>
        <fullName evidence="4">PAS domain-containing protein</fullName>
    </submittedName>
</protein>
<dbReference type="Pfam" id="PF13426">
    <property type="entry name" value="PAS_9"/>
    <property type="match status" value="1"/>
</dbReference>